<name>A0A094PRP1_9ZZZZ</name>
<reference evidence="1" key="1">
    <citation type="submission" date="2014-06" db="EMBL/GenBank/DDBJ databases">
        <title>Key roles for freshwater Actinobacteria revealed by deep metagenomic sequencing.</title>
        <authorList>
            <person name="Ghai R."/>
            <person name="Mizuno C.M."/>
            <person name="Picazo A."/>
            <person name="Camacho A."/>
            <person name="Rodriguez-Valera F."/>
        </authorList>
    </citation>
    <scope>NUCLEOTIDE SEQUENCE</scope>
</reference>
<comment type="caution">
    <text evidence="1">The sequence shown here is derived from an EMBL/GenBank/DDBJ whole genome shotgun (WGS) entry which is preliminary data.</text>
</comment>
<protein>
    <submittedName>
        <fullName evidence="1">Uncharacterized protein</fullName>
    </submittedName>
</protein>
<organism evidence="1">
    <name type="scientific">freshwater metagenome</name>
    <dbReference type="NCBI Taxonomy" id="449393"/>
    <lineage>
        <taxon>unclassified sequences</taxon>
        <taxon>metagenomes</taxon>
        <taxon>ecological metagenomes</taxon>
    </lineage>
</organism>
<evidence type="ECO:0000313" key="1">
    <source>
        <dbReference type="EMBL" id="KGA14405.1"/>
    </source>
</evidence>
<gene>
    <name evidence="1" type="ORF">GM51_17355</name>
</gene>
<dbReference type="AlphaFoldDB" id="A0A094PRP1"/>
<dbReference type="EMBL" id="JNSL01000149">
    <property type="protein sequence ID" value="KGA14405.1"/>
    <property type="molecule type" value="Genomic_DNA"/>
</dbReference>
<sequence length="162" mass="17306">MTPVSAPHPIASSRGAQRGDSLRGVYFYELHEADDELAIGITLAHDEAFAPSEFLAMVETARSRVIETFTEETLIEAIAAELEREHDFAAAVDARLVAAVGVASEEGETRLLVHEGVGAHAADEGEEEDPDLAIAEALLSGREPIGLRTAVVDLEKNESLDS</sequence>
<accession>A0A094PRP1</accession>
<proteinExistence type="predicted"/>